<keyword evidence="3" id="KW-1185">Reference proteome</keyword>
<evidence type="ECO:0000256" key="1">
    <source>
        <dbReference type="SAM" id="MobiDB-lite"/>
    </source>
</evidence>
<feature type="compositionally biased region" description="Basic and acidic residues" evidence="1">
    <location>
        <begin position="309"/>
        <end position="325"/>
    </location>
</feature>
<gene>
    <name evidence="2" type="ORF">SNAT2548_LOCUS32829</name>
</gene>
<comment type="caution">
    <text evidence="2">The sequence shown here is derived from an EMBL/GenBank/DDBJ whole genome shotgun (WGS) entry which is preliminary data.</text>
</comment>
<evidence type="ECO:0000313" key="2">
    <source>
        <dbReference type="EMBL" id="CAE7575543.1"/>
    </source>
</evidence>
<feature type="region of interest" description="Disordered" evidence="1">
    <location>
        <begin position="305"/>
        <end position="325"/>
    </location>
</feature>
<proteinExistence type="predicted"/>
<evidence type="ECO:0000313" key="3">
    <source>
        <dbReference type="Proteomes" id="UP000604046"/>
    </source>
</evidence>
<reference evidence="2" key="1">
    <citation type="submission" date="2021-02" db="EMBL/GenBank/DDBJ databases">
        <authorList>
            <person name="Dougan E. K."/>
            <person name="Rhodes N."/>
            <person name="Thang M."/>
            <person name="Chan C."/>
        </authorList>
    </citation>
    <scope>NUCLEOTIDE SEQUENCE</scope>
</reference>
<dbReference type="EMBL" id="CAJNDS010002729">
    <property type="protein sequence ID" value="CAE7575543.1"/>
    <property type="molecule type" value="Genomic_DNA"/>
</dbReference>
<accession>A0A812US91</accession>
<name>A0A812US91_9DINO</name>
<protein>
    <submittedName>
        <fullName evidence="2">Uncharacterized protein</fullName>
    </submittedName>
</protein>
<dbReference type="AlphaFoldDB" id="A0A812US91"/>
<organism evidence="2 3">
    <name type="scientific">Symbiodinium natans</name>
    <dbReference type="NCBI Taxonomy" id="878477"/>
    <lineage>
        <taxon>Eukaryota</taxon>
        <taxon>Sar</taxon>
        <taxon>Alveolata</taxon>
        <taxon>Dinophyceae</taxon>
        <taxon>Suessiales</taxon>
        <taxon>Symbiodiniaceae</taxon>
        <taxon>Symbiodinium</taxon>
    </lineage>
</organism>
<dbReference type="OrthoDB" id="435308at2759"/>
<sequence length="683" mass="75423">MTQPKLLQLLTDKGLKYNGSNVNRRMMLAAQSLAGYMAQNPALERVLVSVQMEFGRDVWSSGYNKIGRVMQIVSKATALWNNPDLSVEFVLEFVLQYSLGMLRRGTVQPKFFSSTAIENGEGGGWTIATCVKAYLASYIMKIATTAAEKEAAMLGRATGPTPKKDTKEAIEKVWLPLLFHKNCPPSQEDQCEGVADLEEAEDSVTTEVLPEHTDTVSEDSLAAITASLPKAGKQAVELLHDLFEAEHENQLKKTVSESDPAKCLLENTESKNELAKIFRSMVAGLCAGTVSIGSADPPVSIRQLARQHSNPEEPKHETTVSEEERKETWASAQAVRKKRCQLILWTGKSPESLRTLLDKCQASAFEGKINESHRLWVFSSDLALEAKGSWQRTPALVPDSVTAVFQCLEKYPMKEHDIVLCFDGCAPDNKSVLRQGLGDSAKLNEFVLLYSSRPREARHRKIFCAAAKVEVAVMKLHVPKVRFAVKTRTDDYMPPTVSASGSKKNAKKLTTHDLTMVGLPAVSGRPLMPSMEKAKAFDCDEPPKFRGSACPVFWAESKSAEVWETLLEVLNIGSVIDLTAGSGCLASVCLSSDIAYVGVTRNQVHHSWLVNVMDRESLRLLADSNLKENWNIVKLTLSNYCDSVIYDEDLSAMITKHFQEVLAELNDAELQEDEEEDSDAEAS</sequence>
<dbReference type="Proteomes" id="UP000604046">
    <property type="component" value="Unassembled WGS sequence"/>
</dbReference>